<gene>
    <name evidence="2" type="ORF">UFOVP410_88</name>
</gene>
<dbReference type="InterPro" id="IPR045491">
    <property type="entry name" value="DUF6433"/>
</dbReference>
<feature type="region of interest" description="Disordered" evidence="1">
    <location>
        <begin position="149"/>
        <end position="171"/>
    </location>
</feature>
<proteinExistence type="predicted"/>
<evidence type="ECO:0000313" key="2">
    <source>
        <dbReference type="EMBL" id="CAB4141249.1"/>
    </source>
</evidence>
<protein>
    <submittedName>
        <fullName evidence="2">Uncharacterized protein</fullName>
    </submittedName>
</protein>
<sequence>MSRMSIAEVVKCLQNAQTKNERTEILKNNDSSALRGILRMNYDSSLKLALPEGAPPYKVATVPQGFGETTLLSSYKSWYVFVREAAPNIKQTKREFLFIKLLESLDPVEANIMILAKDKKLNLGLTKMVIDEVFPGLIVEEKVVESIKNDNKERPKKASSKSSSKSDGKSL</sequence>
<organism evidence="2">
    <name type="scientific">uncultured Caudovirales phage</name>
    <dbReference type="NCBI Taxonomy" id="2100421"/>
    <lineage>
        <taxon>Viruses</taxon>
        <taxon>Duplodnaviria</taxon>
        <taxon>Heunggongvirae</taxon>
        <taxon>Uroviricota</taxon>
        <taxon>Caudoviricetes</taxon>
        <taxon>Peduoviridae</taxon>
        <taxon>Maltschvirus</taxon>
        <taxon>Maltschvirus maltsch</taxon>
    </lineage>
</organism>
<evidence type="ECO:0000256" key="1">
    <source>
        <dbReference type="SAM" id="MobiDB-lite"/>
    </source>
</evidence>
<reference evidence="2" key="1">
    <citation type="submission" date="2020-04" db="EMBL/GenBank/DDBJ databases">
        <authorList>
            <person name="Chiriac C."/>
            <person name="Salcher M."/>
            <person name="Ghai R."/>
            <person name="Kavagutti S V."/>
        </authorList>
    </citation>
    <scope>NUCLEOTIDE SEQUENCE</scope>
</reference>
<name>A0A6J5MBZ3_9CAUD</name>
<dbReference type="EMBL" id="LR796388">
    <property type="protein sequence ID" value="CAB4141249.1"/>
    <property type="molecule type" value="Genomic_DNA"/>
</dbReference>
<dbReference type="Pfam" id="PF20025">
    <property type="entry name" value="DUF6433"/>
    <property type="match status" value="1"/>
</dbReference>
<accession>A0A6J5MBZ3</accession>